<dbReference type="AlphaFoldDB" id="A0A1Q5PI90"/>
<dbReference type="EMBL" id="LVWA01000002">
    <property type="protein sequence ID" value="OKL41934.1"/>
    <property type="molecule type" value="Genomic_DNA"/>
</dbReference>
<reference evidence="1 2" key="1">
    <citation type="submission" date="2016-03" db="EMBL/GenBank/DDBJ databases">
        <title>Genome sequence of Pontibacter sp. nov., of the family cytophagaceae, isolated from marine sediment of the Yellow Sea, China.</title>
        <authorList>
            <person name="Zhang G."/>
            <person name="Zhang R."/>
        </authorList>
    </citation>
    <scope>NUCLEOTIDE SEQUENCE [LARGE SCALE GENOMIC DNA]</scope>
    <source>
        <strain evidence="1 2">S10-8</strain>
    </source>
</reference>
<dbReference type="PROSITE" id="PS51257">
    <property type="entry name" value="PROKAR_LIPOPROTEIN"/>
    <property type="match status" value="1"/>
</dbReference>
<keyword evidence="2" id="KW-1185">Reference proteome</keyword>
<evidence type="ECO:0008006" key="3">
    <source>
        <dbReference type="Google" id="ProtNLM"/>
    </source>
</evidence>
<dbReference type="OrthoDB" id="849117at2"/>
<dbReference type="Proteomes" id="UP000186551">
    <property type="component" value="Unassembled WGS sequence"/>
</dbReference>
<evidence type="ECO:0000313" key="1">
    <source>
        <dbReference type="EMBL" id="OKL41934.1"/>
    </source>
</evidence>
<accession>A0A1Q5PI90</accession>
<dbReference type="RefSeq" id="WP_073850379.1">
    <property type="nucleotide sequence ID" value="NZ_LVWA01000002.1"/>
</dbReference>
<protein>
    <recommendedName>
        <fullName evidence="3">SH3 domain-containing protein</fullName>
    </recommendedName>
</protein>
<gene>
    <name evidence="1" type="ORF">A3841_07965</name>
</gene>
<comment type="caution">
    <text evidence="1">The sequence shown here is derived from an EMBL/GenBank/DDBJ whole genome shotgun (WGS) entry which is preliminary data.</text>
</comment>
<evidence type="ECO:0000313" key="2">
    <source>
        <dbReference type="Proteomes" id="UP000186551"/>
    </source>
</evidence>
<organism evidence="1 2">
    <name type="scientific">Pontibacter flavimaris</name>
    <dbReference type="NCBI Taxonomy" id="1797110"/>
    <lineage>
        <taxon>Bacteria</taxon>
        <taxon>Pseudomonadati</taxon>
        <taxon>Bacteroidota</taxon>
        <taxon>Cytophagia</taxon>
        <taxon>Cytophagales</taxon>
        <taxon>Hymenobacteraceae</taxon>
        <taxon>Pontibacter</taxon>
    </lineage>
</organism>
<name>A0A1Q5PI90_9BACT</name>
<sequence length="260" mass="28677">MRKIYIALISILILSACRQQESELTSAAITAQPAAQDTLQDTIAAAPETPPLPSCQTEAPLLLPPDTATTDAGLVKYLQQLEQAVQTQNAEQLQELVDPNIRTGFDENGGWSSFAGQWQPDNPSSEVWLLLQHLLQLGGGYPVENNRQVYALPYVYSNWPDSIDAFMHVAVIRTGAILREEPVANAPAVCTLNQVILKVDYGKSYPEGAPQKEWWHVQSADAQLQGYLHRSDVHSPVGYRAIFNKNKKGNWRMTALVAGD</sequence>
<proteinExistence type="predicted"/>